<keyword evidence="1" id="KW-0472">Membrane</keyword>
<comment type="caution">
    <text evidence="2">The sequence shown here is derived from an EMBL/GenBank/DDBJ whole genome shotgun (WGS) entry which is preliminary data.</text>
</comment>
<dbReference type="EMBL" id="JANIBC010000008">
    <property type="protein sequence ID" value="MCQ8185853.1"/>
    <property type="molecule type" value="Genomic_DNA"/>
</dbReference>
<dbReference type="InterPro" id="IPR018666">
    <property type="entry name" value="DUF2125"/>
</dbReference>
<dbReference type="Pfam" id="PF09898">
    <property type="entry name" value="DUF2125"/>
    <property type="match status" value="2"/>
</dbReference>
<dbReference type="RefSeq" id="WP_256619744.1">
    <property type="nucleotide sequence ID" value="NZ_JANIBC010000008.1"/>
</dbReference>
<evidence type="ECO:0000313" key="3">
    <source>
        <dbReference type="Proteomes" id="UP001142610"/>
    </source>
</evidence>
<keyword evidence="3" id="KW-1185">Reference proteome</keyword>
<feature type="transmembrane region" description="Helical" evidence="1">
    <location>
        <begin position="6"/>
        <end position="25"/>
    </location>
</feature>
<organism evidence="2 3">
    <name type="scientific">Parvularcula maris</name>
    <dbReference type="NCBI Taxonomy" id="2965077"/>
    <lineage>
        <taxon>Bacteria</taxon>
        <taxon>Pseudomonadati</taxon>
        <taxon>Pseudomonadota</taxon>
        <taxon>Alphaproteobacteria</taxon>
        <taxon>Parvularculales</taxon>
        <taxon>Parvularculaceae</taxon>
        <taxon>Parvularcula</taxon>
    </lineage>
</organism>
<dbReference type="Proteomes" id="UP001142610">
    <property type="component" value="Unassembled WGS sequence"/>
</dbReference>
<reference evidence="2" key="1">
    <citation type="submission" date="2022-07" db="EMBL/GenBank/DDBJ databases">
        <title>Parvularcula maris sp. nov., an algicidal bacterium isolated from seawater.</title>
        <authorList>
            <person name="Li F."/>
        </authorList>
    </citation>
    <scope>NUCLEOTIDE SEQUENCE</scope>
    <source>
        <strain evidence="2">BGMRC 0090</strain>
    </source>
</reference>
<name>A0A9X2RKJ5_9PROT</name>
<sequence>MFKGRLGLILPFVGFGVLFALYTVLWHRSADVMEAEIAAFAEREAAAGRSFSYSGVEIEGYPLSLRGMLSDVAWDGGLHAFAAQEVAIVTLPYDPSRILFQPRGEKALTFFGQEYDLKADDLRFSLEREFSAAEAHGVVLSDENGEVVFRDLVMNRQKLAGGESIAFSLQGLQFPEEQVTIHTIDIAGSRVQGGLAVKGLGIRIASEGVQMPTEIVGEGEAFAGEDGLLDGAFTLTFQREDAAIDAMEKFGVLSGLTSQLASQVLGLYSSKGEEPVELPMTITDGRVKLGSIPVTTLPPVVEPSEG</sequence>
<keyword evidence="1" id="KW-1133">Transmembrane helix</keyword>
<evidence type="ECO:0000256" key="1">
    <source>
        <dbReference type="SAM" id="Phobius"/>
    </source>
</evidence>
<evidence type="ECO:0000313" key="2">
    <source>
        <dbReference type="EMBL" id="MCQ8185853.1"/>
    </source>
</evidence>
<proteinExistence type="predicted"/>
<gene>
    <name evidence="2" type="ORF">NOG11_10660</name>
</gene>
<protein>
    <submittedName>
        <fullName evidence="2">DUF2125 domain-containing protein</fullName>
    </submittedName>
</protein>
<accession>A0A9X2RKJ5</accession>
<dbReference type="AlphaFoldDB" id="A0A9X2RKJ5"/>
<keyword evidence="1" id="KW-0812">Transmembrane</keyword>